<dbReference type="InterPro" id="IPR016040">
    <property type="entry name" value="NAD(P)-bd_dom"/>
</dbReference>
<dbReference type="Gene3D" id="3.40.50.720">
    <property type="entry name" value="NAD(P)-binding Rossmann-like Domain"/>
    <property type="match status" value="1"/>
</dbReference>
<protein>
    <submittedName>
        <fullName evidence="2">SDR family oxidoreductase</fullName>
    </submittedName>
</protein>
<dbReference type="AlphaFoldDB" id="A0A5R9BDV9"/>
<comment type="caution">
    <text evidence="2">The sequence shown here is derived from an EMBL/GenBank/DDBJ whole genome shotgun (WGS) entry which is preliminary data.</text>
</comment>
<organism evidence="2 3">
    <name type="scientific">Nesterenkonia salmonea</name>
    <dbReference type="NCBI Taxonomy" id="1804987"/>
    <lineage>
        <taxon>Bacteria</taxon>
        <taxon>Bacillati</taxon>
        <taxon>Actinomycetota</taxon>
        <taxon>Actinomycetes</taxon>
        <taxon>Micrococcales</taxon>
        <taxon>Micrococcaceae</taxon>
        <taxon>Nesterenkonia</taxon>
    </lineage>
</organism>
<dbReference type="InterPro" id="IPR036291">
    <property type="entry name" value="NAD(P)-bd_dom_sf"/>
</dbReference>
<dbReference type="OrthoDB" id="4248066at2"/>
<dbReference type="RefSeq" id="WP_138252570.1">
    <property type="nucleotide sequence ID" value="NZ_VAVZ01000011.1"/>
</dbReference>
<dbReference type="CDD" id="cd05243">
    <property type="entry name" value="SDR_a5"/>
    <property type="match status" value="1"/>
</dbReference>
<reference evidence="2 3" key="1">
    <citation type="submission" date="2019-05" db="EMBL/GenBank/DDBJ databases">
        <title>Nesterenkonia sp. GY074 isolated from the Southern Atlantic Ocean.</title>
        <authorList>
            <person name="Zhang G."/>
        </authorList>
    </citation>
    <scope>NUCLEOTIDE SEQUENCE [LARGE SCALE GENOMIC DNA]</scope>
    <source>
        <strain evidence="2 3">GY074</strain>
    </source>
</reference>
<sequence length="229" mass="23607">MADQKKVVIVGGHGKIALLAAPKLVEAGLSVESLIRNPDHAEDVTAAGASPVVLDVEHTDTDALAEAFAGASAVVFSAGAGGGNPARTKAVDQDAAIRTMDAAAQAGVSRYVMVSYARSEADIHNLDPENSFYPYAAAKHHADNHLRETDLDYSILGPGGLTNEPASGKITTVDADGAAEATAQGGPEASRTSRENVAEVITYVLTAPAARRQTVNFFDGETPIADAID</sequence>
<feature type="domain" description="NAD(P)-binding" evidence="1">
    <location>
        <begin position="11"/>
        <end position="208"/>
    </location>
</feature>
<dbReference type="SUPFAM" id="SSF51735">
    <property type="entry name" value="NAD(P)-binding Rossmann-fold domains"/>
    <property type="match status" value="1"/>
</dbReference>
<dbReference type="PANTHER" id="PTHR15020">
    <property type="entry name" value="FLAVIN REDUCTASE-RELATED"/>
    <property type="match status" value="1"/>
</dbReference>
<dbReference type="Pfam" id="PF13460">
    <property type="entry name" value="NAD_binding_10"/>
    <property type="match status" value="1"/>
</dbReference>
<dbReference type="Proteomes" id="UP000310458">
    <property type="component" value="Unassembled WGS sequence"/>
</dbReference>
<keyword evidence="3" id="KW-1185">Reference proteome</keyword>
<evidence type="ECO:0000259" key="1">
    <source>
        <dbReference type="Pfam" id="PF13460"/>
    </source>
</evidence>
<name>A0A5R9BDV9_9MICC</name>
<dbReference type="EMBL" id="VAVZ01000011">
    <property type="protein sequence ID" value="TLP98282.1"/>
    <property type="molecule type" value="Genomic_DNA"/>
</dbReference>
<evidence type="ECO:0000313" key="3">
    <source>
        <dbReference type="Proteomes" id="UP000310458"/>
    </source>
</evidence>
<accession>A0A5R9BDV9</accession>
<proteinExistence type="predicted"/>
<dbReference type="PANTHER" id="PTHR15020:SF50">
    <property type="entry name" value="UPF0659 PROTEIN YMR090W"/>
    <property type="match status" value="1"/>
</dbReference>
<evidence type="ECO:0000313" key="2">
    <source>
        <dbReference type="EMBL" id="TLP98282.1"/>
    </source>
</evidence>
<gene>
    <name evidence="2" type="ORF">FEF26_05685</name>
</gene>